<dbReference type="InterPro" id="IPR040372">
    <property type="entry name" value="YaeB-like"/>
</dbReference>
<gene>
    <name evidence="4" type="ORF">SBA1_480074</name>
</gene>
<dbReference type="PANTHER" id="PTHR12818:SF0">
    <property type="entry name" value="TRNA (ADENINE(37)-N6)-METHYLTRANSFERASE"/>
    <property type="match status" value="1"/>
</dbReference>
<dbReference type="AlphaFoldDB" id="A0A2U3KU71"/>
<feature type="domain" description="TsaA-like" evidence="3">
    <location>
        <begin position="10"/>
        <end position="146"/>
    </location>
</feature>
<evidence type="ECO:0000256" key="2">
    <source>
        <dbReference type="ARBA" id="ARBA00033753"/>
    </source>
</evidence>
<keyword evidence="1" id="KW-0949">S-adenosyl-L-methionine</keyword>
<dbReference type="Pfam" id="PF01980">
    <property type="entry name" value="TrmO_N"/>
    <property type="match status" value="1"/>
</dbReference>
<evidence type="ECO:0000256" key="1">
    <source>
        <dbReference type="ARBA" id="ARBA00022691"/>
    </source>
</evidence>
<name>A0A2U3KU71_9BACT</name>
<reference evidence="5" key="1">
    <citation type="submission" date="2018-02" db="EMBL/GenBank/DDBJ databases">
        <authorList>
            <person name="Hausmann B."/>
        </authorList>
    </citation>
    <scope>NUCLEOTIDE SEQUENCE [LARGE SCALE GENOMIC DNA]</scope>
    <source>
        <strain evidence="5">Peat soil MAG SbA1</strain>
    </source>
</reference>
<evidence type="ECO:0000313" key="4">
    <source>
        <dbReference type="EMBL" id="SPF43204.1"/>
    </source>
</evidence>
<evidence type="ECO:0000259" key="3">
    <source>
        <dbReference type="PROSITE" id="PS51668"/>
    </source>
</evidence>
<proteinExistence type="inferred from homology"/>
<dbReference type="PROSITE" id="PS01318">
    <property type="entry name" value="TSAA_1"/>
    <property type="match status" value="1"/>
</dbReference>
<dbReference type="CDD" id="cd09281">
    <property type="entry name" value="UPF0066"/>
    <property type="match status" value="1"/>
</dbReference>
<organism evidence="4 5">
    <name type="scientific">Candidatus Sulfotelmatobacter kueseliae</name>
    <dbReference type="NCBI Taxonomy" id="2042962"/>
    <lineage>
        <taxon>Bacteria</taxon>
        <taxon>Pseudomonadati</taxon>
        <taxon>Acidobacteriota</taxon>
        <taxon>Terriglobia</taxon>
        <taxon>Terriglobales</taxon>
        <taxon>Candidatus Korobacteraceae</taxon>
        <taxon>Candidatus Sulfotelmatobacter</taxon>
    </lineage>
</organism>
<dbReference type="InterPro" id="IPR023368">
    <property type="entry name" value="UPF0066_cons_site"/>
</dbReference>
<evidence type="ECO:0000313" key="5">
    <source>
        <dbReference type="Proteomes" id="UP000238701"/>
    </source>
</evidence>
<protein>
    <recommendedName>
        <fullName evidence="3">TsaA-like domain-containing protein</fullName>
    </recommendedName>
</protein>
<dbReference type="Gene3D" id="2.40.30.70">
    <property type="entry name" value="YaeB-like"/>
    <property type="match status" value="1"/>
</dbReference>
<dbReference type="PANTHER" id="PTHR12818">
    <property type="entry name" value="TRNA (ADENINE(37)-N6)-METHYLTRANSFERASE"/>
    <property type="match status" value="1"/>
</dbReference>
<dbReference type="EMBL" id="OMOD01000142">
    <property type="protein sequence ID" value="SPF43204.1"/>
    <property type="molecule type" value="Genomic_DNA"/>
</dbReference>
<dbReference type="NCBIfam" id="TIGR00104">
    <property type="entry name" value="tRNA_TsaA"/>
    <property type="match status" value="1"/>
</dbReference>
<accession>A0A2U3KU71</accession>
<dbReference type="PROSITE" id="PS51668">
    <property type="entry name" value="TSAA_2"/>
    <property type="match status" value="1"/>
</dbReference>
<dbReference type="InterPro" id="IPR036414">
    <property type="entry name" value="YaeB_N_sf"/>
</dbReference>
<dbReference type="SUPFAM" id="SSF118196">
    <property type="entry name" value="YaeB-like"/>
    <property type="match status" value="1"/>
</dbReference>
<dbReference type="Proteomes" id="UP000238701">
    <property type="component" value="Unassembled WGS sequence"/>
</dbReference>
<sequence length="160" mass="17661">MPSSQTMFSPRPIGYVKSPYKSTQEVPKGLGAQHDAQGVLEILPELEAGLADIEGFSHLIVLWVFDRQISEGKAGFELVGTPPCDDRPHGVFATRSPRRPNPIGLTVVELLRREGRLLHVRGVDMLDGTPVLDIKPYLSSVLAEKLRRGWLAEAEARRGK</sequence>
<dbReference type="InterPro" id="IPR036413">
    <property type="entry name" value="YaeB-like_sf"/>
</dbReference>
<dbReference type="InterPro" id="IPR023370">
    <property type="entry name" value="TrmO-like_N"/>
</dbReference>
<comment type="similarity">
    <text evidence="2">Belongs to the tRNA methyltransferase O family.</text>
</comment>